<feature type="non-terminal residue" evidence="5">
    <location>
        <position position="157"/>
    </location>
</feature>
<dbReference type="Proteomes" id="UP000054232">
    <property type="component" value="Unassembled WGS sequence"/>
</dbReference>
<evidence type="ECO:0000256" key="3">
    <source>
        <dbReference type="ARBA" id="ARBA00022801"/>
    </source>
</evidence>
<proteinExistence type="predicted"/>
<feature type="non-terminal residue" evidence="5">
    <location>
        <position position="1"/>
    </location>
</feature>
<name>A0A093J6D8_EURHL</name>
<evidence type="ECO:0000256" key="2">
    <source>
        <dbReference type="ARBA" id="ARBA00022750"/>
    </source>
</evidence>
<dbReference type="InterPro" id="IPR051592">
    <property type="entry name" value="HERV-K_Pro_peptidase_A2"/>
</dbReference>
<dbReference type="InterPro" id="IPR033704">
    <property type="entry name" value="dUTPase_trimeric"/>
</dbReference>
<dbReference type="PROSITE" id="PS50175">
    <property type="entry name" value="ASP_PROT_RETROV"/>
    <property type="match status" value="1"/>
</dbReference>
<evidence type="ECO:0000313" key="6">
    <source>
        <dbReference type="Proteomes" id="UP000054232"/>
    </source>
</evidence>
<gene>
    <name evidence="5" type="ORF">N326_03102</name>
</gene>
<dbReference type="InterPro" id="IPR036157">
    <property type="entry name" value="dUTPase-like_sf"/>
</dbReference>
<dbReference type="Gene3D" id="2.70.40.10">
    <property type="match status" value="1"/>
</dbReference>
<dbReference type="InterPro" id="IPR029054">
    <property type="entry name" value="dUTPase-like"/>
</dbReference>
<evidence type="ECO:0000256" key="1">
    <source>
        <dbReference type="ARBA" id="ARBA00022670"/>
    </source>
</evidence>
<dbReference type="SUPFAM" id="SSF51283">
    <property type="entry name" value="dUTPase-like"/>
    <property type="match status" value="1"/>
</dbReference>
<keyword evidence="2" id="KW-0064">Aspartyl protease</keyword>
<keyword evidence="1" id="KW-0645">Protease</keyword>
<keyword evidence="6" id="KW-1185">Reference proteome</keyword>
<sequence>AGSTRVDVETTVDVTIVNSGVHLLDSNIQGPLGYGLCTLLLGRSAAAKQGIFVIPGVIDSDYKGVIKIMLRVFNPPVSIPKGSRIDQLVPFQSCVPHPGELDRGTGGFGSTGSAQIYFAMDITRSKPEKKVCLLGPDGTSIQEKFTIDTGADVTIIS</sequence>
<keyword evidence="3" id="KW-0378">Hydrolase</keyword>
<dbReference type="Pfam" id="PF00692">
    <property type="entry name" value="dUTPase"/>
    <property type="match status" value="1"/>
</dbReference>
<dbReference type="CDD" id="cd07557">
    <property type="entry name" value="trimeric_dUTPase"/>
    <property type="match status" value="1"/>
</dbReference>
<reference evidence="5 6" key="1">
    <citation type="submission" date="2014-04" db="EMBL/GenBank/DDBJ databases">
        <title>Genome evolution of avian class.</title>
        <authorList>
            <person name="Zhang G."/>
            <person name="Li C."/>
        </authorList>
    </citation>
    <scope>NUCLEOTIDE SEQUENCE [LARGE SCALE GENOMIC DNA]</scope>
    <source>
        <strain evidence="5">BGI_N326</strain>
    </source>
</reference>
<dbReference type="PANTHER" id="PTHR19422">
    <property type="entry name" value="GAG RETROVIRAL POLYPROTEIN"/>
    <property type="match status" value="1"/>
</dbReference>
<dbReference type="EMBL" id="KK571101">
    <property type="protein sequence ID" value="KFW07487.1"/>
    <property type="molecule type" value="Genomic_DNA"/>
</dbReference>
<dbReference type="GO" id="GO:0006508">
    <property type="term" value="P:proteolysis"/>
    <property type="evidence" value="ECO:0007669"/>
    <property type="project" value="UniProtKB-KW"/>
</dbReference>
<dbReference type="GO" id="GO:0004190">
    <property type="term" value="F:aspartic-type endopeptidase activity"/>
    <property type="evidence" value="ECO:0007669"/>
    <property type="project" value="UniProtKB-KW"/>
</dbReference>
<evidence type="ECO:0000259" key="4">
    <source>
        <dbReference type="PROSITE" id="PS50175"/>
    </source>
</evidence>
<evidence type="ECO:0000313" key="5">
    <source>
        <dbReference type="EMBL" id="KFW07487.1"/>
    </source>
</evidence>
<dbReference type="PANTHER" id="PTHR19422:SF123">
    <property type="entry name" value="RT1 CLASS I, LOCUS CE15"/>
    <property type="match status" value="1"/>
</dbReference>
<accession>A0A093J6D8</accession>
<protein>
    <recommendedName>
        <fullName evidence="4">Peptidase A2 domain-containing protein</fullName>
    </recommendedName>
</protein>
<dbReference type="InterPro" id="IPR001995">
    <property type="entry name" value="Peptidase_A2_cat"/>
</dbReference>
<organism evidence="5 6">
    <name type="scientific">Eurypyga helias</name>
    <name type="common">Sunbittern</name>
    <name type="synonym">Ardea helias</name>
    <dbReference type="NCBI Taxonomy" id="54383"/>
    <lineage>
        <taxon>Eukaryota</taxon>
        <taxon>Metazoa</taxon>
        <taxon>Chordata</taxon>
        <taxon>Craniata</taxon>
        <taxon>Vertebrata</taxon>
        <taxon>Euteleostomi</taxon>
        <taxon>Archelosauria</taxon>
        <taxon>Archosauria</taxon>
        <taxon>Dinosauria</taxon>
        <taxon>Saurischia</taxon>
        <taxon>Theropoda</taxon>
        <taxon>Coelurosauria</taxon>
        <taxon>Aves</taxon>
        <taxon>Neognathae</taxon>
        <taxon>Neoaves</taxon>
        <taxon>Phaethontimorphae</taxon>
        <taxon>Eurypygiformes</taxon>
        <taxon>Eurypygidae</taxon>
        <taxon>Eurypyga</taxon>
    </lineage>
</organism>
<feature type="domain" description="Peptidase A2" evidence="4">
    <location>
        <begin position="143"/>
        <end position="157"/>
    </location>
</feature>
<dbReference type="AlphaFoldDB" id="A0A093J6D8"/>